<evidence type="ECO:0000256" key="2">
    <source>
        <dbReference type="ARBA" id="ARBA00022598"/>
    </source>
</evidence>
<evidence type="ECO:0000256" key="10">
    <source>
        <dbReference type="RuleBase" id="RU003812"/>
    </source>
</evidence>
<keyword evidence="6 8" id="KW-0460">Magnesium</keyword>
<sequence>MEARINYIVNWMQDYVDDAGADGVIVGVSGGIDSALAAALMQRGFPGRSLGVIMPINQTVTDQADALDLVHTLDMPYYGIELTETYQTQIKTIQAQLQEQWNTEQEQLVRANLQARIRMGTLYALAQNFNYLVVGTGNKAETYTGYFTKYGDGASDMEPLRNLTKKEVYQMSEYLGVSDAILNKQPSAGLWEGQTDEKEMGVSYDHIDAFLRGEDIPNKSADIIKSLHKRSAHKREVPPGPMPYRKGDA</sequence>
<dbReference type="PANTHER" id="PTHR23090">
    <property type="entry name" value="NH 3 /GLUTAMINE-DEPENDENT NAD + SYNTHETASE"/>
    <property type="match status" value="1"/>
</dbReference>
<evidence type="ECO:0000256" key="4">
    <source>
        <dbReference type="ARBA" id="ARBA00022741"/>
    </source>
</evidence>
<protein>
    <recommendedName>
        <fullName evidence="8 10">NH(3)-dependent NAD(+) synthetase</fullName>
        <ecNumber evidence="8 10">6.3.1.5</ecNumber>
    </recommendedName>
</protein>
<evidence type="ECO:0000256" key="3">
    <source>
        <dbReference type="ARBA" id="ARBA00022723"/>
    </source>
</evidence>
<feature type="binding site" evidence="8">
    <location>
        <position position="136"/>
    </location>
    <ligand>
        <name>ATP</name>
        <dbReference type="ChEBI" id="CHEBI:30616"/>
    </ligand>
</feature>
<feature type="binding site" description="in other chain" evidence="8">
    <location>
        <position position="116"/>
    </location>
    <ligand>
        <name>deamido-NAD(+)</name>
        <dbReference type="ChEBI" id="CHEBI:58437"/>
        <note>ligand shared between two neighboring subunits</note>
    </ligand>
</feature>
<reference evidence="13 14" key="1">
    <citation type="submission" date="2023-07" db="EMBL/GenBank/DDBJ databases">
        <title>Genomic Encyclopedia of Type Strains, Phase IV (KMG-IV): sequencing the most valuable type-strain genomes for metagenomic binning, comparative biology and taxonomic classification.</title>
        <authorList>
            <person name="Goeker M."/>
        </authorList>
    </citation>
    <scope>NUCLEOTIDE SEQUENCE [LARGE SCALE GENOMIC DNA]</scope>
    <source>
        <strain evidence="13 14">DSM 16460</strain>
    </source>
</reference>
<dbReference type="GO" id="GO:0008795">
    <property type="term" value="F:NAD+ synthase activity"/>
    <property type="evidence" value="ECO:0007669"/>
    <property type="project" value="UniProtKB-EC"/>
</dbReference>
<feature type="binding site" evidence="8">
    <location>
        <position position="156"/>
    </location>
    <ligand>
        <name>deamido-NAD(+)</name>
        <dbReference type="ChEBI" id="CHEBI:58437"/>
        <note>ligand shared between two neighboring subunits</note>
    </ligand>
</feature>
<feature type="binding site" evidence="8">
    <location>
        <begin position="27"/>
        <end position="34"/>
    </location>
    <ligand>
        <name>ATP</name>
        <dbReference type="ChEBI" id="CHEBI:30616"/>
    </ligand>
</feature>
<feature type="region of interest" description="Disordered" evidence="11">
    <location>
        <begin position="229"/>
        <end position="249"/>
    </location>
</feature>
<dbReference type="InterPro" id="IPR022926">
    <property type="entry name" value="NH(3)-dep_NAD(+)_synth"/>
</dbReference>
<keyword evidence="14" id="KW-1185">Reference proteome</keyword>
<comment type="catalytic activity">
    <reaction evidence="8 10">
        <text>deamido-NAD(+) + NH4(+) + ATP = AMP + diphosphate + NAD(+) + H(+)</text>
        <dbReference type="Rhea" id="RHEA:21188"/>
        <dbReference type="ChEBI" id="CHEBI:15378"/>
        <dbReference type="ChEBI" id="CHEBI:28938"/>
        <dbReference type="ChEBI" id="CHEBI:30616"/>
        <dbReference type="ChEBI" id="CHEBI:33019"/>
        <dbReference type="ChEBI" id="CHEBI:57540"/>
        <dbReference type="ChEBI" id="CHEBI:58437"/>
        <dbReference type="ChEBI" id="CHEBI:456215"/>
        <dbReference type="EC" id="6.3.1.5"/>
    </reaction>
</comment>
<feature type="binding site" evidence="8">
    <location>
        <position position="141"/>
    </location>
    <ligand>
        <name>Mg(2+)</name>
        <dbReference type="ChEBI" id="CHEBI:18420"/>
    </ligand>
</feature>
<proteinExistence type="inferred from homology"/>
<dbReference type="InterPro" id="IPR003694">
    <property type="entry name" value="NAD_synthase"/>
</dbReference>
<organism evidence="13 14">
    <name type="scientific">Alkalibacillus salilacus</name>
    <dbReference type="NCBI Taxonomy" id="284582"/>
    <lineage>
        <taxon>Bacteria</taxon>
        <taxon>Bacillati</taxon>
        <taxon>Bacillota</taxon>
        <taxon>Bacilli</taxon>
        <taxon>Bacillales</taxon>
        <taxon>Bacillaceae</taxon>
        <taxon>Alkalibacillus</taxon>
    </lineage>
</organism>
<evidence type="ECO:0000256" key="9">
    <source>
        <dbReference type="RuleBase" id="RU003811"/>
    </source>
</evidence>
<dbReference type="RefSeq" id="WP_306976161.1">
    <property type="nucleotide sequence ID" value="NZ_JAUSTQ010000005.1"/>
</dbReference>
<comment type="caution">
    <text evidence="13">The sequence shown here is derived from an EMBL/GenBank/DDBJ whole genome shotgun (WGS) entry which is preliminary data.</text>
</comment>
<dbReference type="InterPro" id="IPR014729">
    <property type="entry name" value="Rossmann-like_a/b/a_fold"/>
</dbReference>
<keyword evidence="7 8" id="KW-0520">NAD</keyword>
<feature type="binding site" description="in other chain" evidence="8">
    <location>
        <position position="149"/>
    </location>
    <ligand>
        <name>deamido-NAD(+)</name>
        <dbReference type="ChEBI" id="CHEBI:58437"/>
        <note>ligand shared between two neighboring subunits</note>
    </ligand>
</feature>
<dbReference type="NCBIfam" id="TIGR00552">
    <property type="entry name" value="nadE"/>
    <property type="match status" value="1"/>
</dbReference>
<comment type="function">
    <text evidence="8">Catalyzes the ATP-dependent amidation of deamido-NAD to form NAD. Uses ammonia as a nitrogen source.</text>
</comment>
<comment type="pathway">
    <text evidence="8">Cofactor biosynthesis; NAD(+) biosynthesis; NAD(+) from deamido-NAD(+) (ammonia route): step 1/1.</text>
</comment>
<dbReference type="SUPFAM" id="SSF52402">
    <property type="entry name" value="Adenine nucleotide alpha hydrolases-like"/>
    <property type="match status" value="1"/>
</dbReference>
<feature type="binding site" evidence="8">
    <location>
        <position position="187"/>
    </location>
    <ligand>
        <name>ATP</name>
        <dbReference type="ChEBI" id="CHEBI:30616"/>
    </ligand>
</feature>
<dbReference type="EMBL" id="JAUSTQ010000005">
    <property type="protein sequence ID" value="MDQ0159576.1"/>
    <property type="molecule type" value="Genomic_DNA"/>
</dbReference>
<evidence type="ECO:0000313" key="14">
    <source>
        <dbReference type="Proteomes" id="UP001224359"/>
    </source>
</evidence>
<feature type="binding site" description="in other chain" evidence="8">
    <location>
        <begin position="233"/>
        <end position="234"/>
    </location>
    <ligand>
        <name>deamido-NAD(+)</name>
        <dbReference type="ChEBI" id="CHEBI:58437"/>
        <note>ligand shared between two neighboring subunits</note>
    </ligand>
</feature>
<evidence type="ECO:0000256" key="6">
    <source>
        <dbReference type="ARBA" id="ARBA00022842"/>
    </source>
</evidence>
<evidence type="ECO:0000313" key="13">
    <source>
        <dbReference type="EMBL" id="MDQ0159576.1"/>
    </source>
</evidence>
<dbReference type="Proteomes" id="UP001224359">
    <property type="component" value="Unassembled WGS sequence"/>
</dbReference>
<dbReference type="InterPro" id="IPR022310">
    <property type="entry name" value="NAD/GMP_synthase"/>
</dbReference>
<dbReference type="Pfam" id="PF02540">
    <property type="entry name" value="NAD_synthase"/>
    <property type="match status" value="1"/>
</dbReference>
<feature type="domain" description="NAD/GMP synthase" evidence="12">
    <location>
        <begin position="5"/>
        <end position="238"/>
    </location>
</feature>
<evidence type="ECO:0000256" key="5">
    <source>
        <dbReference type="ARBA" id="ARBA00022840"/>
    </source>
</evidence>
<evidence type="ECO:0000256" key="11">
    <source>
        <dbReference type="SAM" id="MobiDB-lite"/>
    </source>
</evidence>
<keyword evidence="2 8" id="KW-0436">Ligase</keyword>
<evidence type="ECO:0000259" key="12">
    <source>
        <dbReference type="Pfam" id="PF02540"/>
    </source>
</evidence>
<keyword evidence="3 8" id="KW-0479">Metal-binding</keyword>
<dbReference type="Gene3D" id="3.40.50.620">
    <property type="entry name" value="HUPs"/>
    <property type="match status" value="1"/>
</dbReference>
<feature type="binding site" evidence="8">
    <location>
        <position position="33"/>
    </location>
    <ligand>
        <name>Mg(2+)</name>
        <dbReference type="ChEBI" id="CHEBI:18420"/>
    </ligand>
</feature>
<evidence type="ECO:0000256" key="8">
    <source>
        <dbReference type="HAMAP-Rule" id="MF_00193"/>
    </source>
</evidence>
<name>A0ABT9VF27_9BACI</name>
<dbReference type="PANTHER" id="PTHR23090:SF7">
    <property type="entry name" value="NH(3)-DEPENDENT NAD(+) SYNTHETASE"/>
    <property type="match status" value="1"/>
</dbReference>
<dbReference type="HAMAP" id="MF_00193">
    <property type="entry name" value="NadE_ammonia_dep"/>
    <property type="match status" value="1"/>
</dbReference>
<dbReference type="EC" id="6.3.1.5" evidence="8 10"/>
<dbReference type="CDD" id="cd00553">
    <property type="entry name" value="NAD_synthase"/>
    <property type="match status" value="1"/>
</dbReference>
<comment type="subunit">
    <text evidence="8">Homodimer.</text>
</comment>
<keyword evidence="5 8" id="KW-0067">ATP-binding</keyword>
<gene>
    <name evidence="8" type="primary">nadE</name>
    <name evidence="13" type="ORF">J2S77_001560</name>
</gene>
<evidence type="ECO:0000256" key="7">
    <source>
        <dbReference type="ARBA" id="ARBA00023027"/>
    </source>
</evidence>
<feature type="binding site" evidence="8">
    <location>
        <position position="165"/>
    </location>
    <ligand>
        <name>ATP</name>
        <dbReference type="ChEBI" id="CHEBI:30616"/>
    </ligand>
</feature>
<keyword evidence="4 8" id="KW-0547">Nucleotide-binding</keyword>
<accession>A0ABT9VF27</accession>
<comment type="similarity">
    <text evidence="1 8 9">Belongs to the NAD synthetase family.</text>
</comment>
<evidence type="ECO:0000256" key="1">
    <source>
        <dbReference type="ARBA" id="ARBA00005859"/>
    </source>
</evidence>